<proteinExistence type="predicted"/>
<accession>A0A8R1ED02</accession>
<organism evidence="1 2">
    <name type="scientific">Caenorhabditis japonica</name>
    <dbReference type="NCBI Taxonomy" id="281687"/>
    <lineage>
        <taxon>Eukaryota</taxon>
        <taxon>Metazoa</taxon>
        <taxon>Ecdysozoa</taxon>
        <taxon>Nematoda</taxon>
        <taxon>Chromadorea</taxon>
        <taxon>Rhabditida</taxon>
        <taxon>Rhabditina</taxon>
        <taxon>Rhabditomorpha</taxon>
        <taxon>Rhabditoidea</taxon>
        <taxon>Rhabditidae</taxon>
        <taxon>Peloderinae</taxon>
        <taxon>Caenorhabditis</taxon>
    </lineage>
</organism>
<reference evidence="2" key="1">
    <citation type="submission" date="2010-08" db="EMBL/GenBank/DDBJ databases">
        <authorList>
            <consortium name="Caenorhabditis japonica Sequencing Consortium"/>
            <person name="Wilson R.K."/>
        </authorList>
    </citation>
    <scope>NUCLEOTIDE SEQUENCE [LARGE SCALE GENOMIC DNA]</scope>
    <source>
        <strain evidence="2">DF5081</strain>
    </source>
</reference>
<protein>
    <submittedName>
        <fullName evidence="1">Uncharacterized protein</fullName>
    </submittedName>
</protein>
<dbReference type="AlphaFoldDB" id="A0A8R1ED02"/>
<dbReference type="EnsemblMetazoa" id="CJA32318.1">
    <property type="protein sequence ID" value="CJA32318.1"/>
    <property type="gene ID" value="WBGene00208165"/>
</dbReference>
<evidence type="ECO:0000313" key="2">
    <source>
        <dbReference type="Proteomes" id="UP000005237"/>
    </source>
</evidence>
<dbReference type="Proteomes" id="UP000005237">
    <property type="component" value="Unassembled WGS sequence"/>
</dbReference>
<name>A0A8R1ED02_CAEJA</name>
<keyword evidence="2" id="KW-1185">Reference proteome</keyword>
<reference evidence="1" key="2">
    <citation type="submission" date="2022-06" db="UniProtKB">
        <authorList>
            <consortium name="EnsemblMetazoa"/>
        </authorList>
    </citation>
    <scope>IDENTIFICATION</scope>
    <source>
        <strain evidence="1">DF5081</strain>
    </source>
</reference>
<evidence type="ECO:0000313" key="1">
    <source>
        <dbReference type="EnsemblMetazoa" id="CJA32318.1"/>
    </source>
</evidence>
<sequence length="165" mass="19398">MLQKKLKGKRFGFLSIYQSTPLGTARMTKPQLFGRHIRYKESDHQRHYQLQLHCCRRAGHLLKNLRKLHTVMKACFLNNALLTDDGILIEFLTNTIDDYNTQHYDIDGIKNCLSHMRSSLSCGRYHKYHTNLIGTNQDQHGPSINRTIYRRIADVFLLNTDEYFL</sequence>